<dbReference type="Proteomes" id="UP000653308">
    <property type="component" value="Unassembled WGS sequence"/>
</dbReference>
<evidence type="ECO:0000256" key="1">
    <source>
        <dbReference type="SAM" id="SignalP"/>
    </source>
</evidence>
<proteinExistence type="predicted"/>
<feature type="chain" id="PRO_5046070228" description="Lipoprotein" evidence="1">
    <location>
        <begin position="27"/>
        <end position="129"/>
    </location>
</feature>
<protein>
    <recommendedName>
        <fullName evidence="4">Lipoprotein</fullName>
    </recommendedName>
</protein>
<evidence type="ECO:0008006" key="4">
    <source>
        <dbReference type="Google" id="ProtNLM"/>
    </source>
</evidence>
<organism evidence="2 3">
    <name type="scientific">Streptomyces djakartensis</name>
    <dbReference type="NCBI Taxonomy" id="68193"/>
    <lineage>
        <taxon>Bacteria</taxon>
        <taxon>Bacillati</taxon>
        <taxon>Actinomycetota</taxon>
        <taxon>Actinomycetes</taxon>
        <taxon>Kitasatosporales</taxon>
        <taxon>Streptomycetaceae</taxon>
        <taxon>Streptomyces</taxon>
    </lineage>
</organism>
<feature type="signal peptide" evidence="1">
    <location>
        <begin position="1"/>
        <end position="26"/>
    </location>
</feature>
<dbReference type="EMBL" id="BMWE01000002">
    <property type="protein sequence ID" value="GGY07079.1"/>
    <property type="molecule type" value="Genomic_DNA"/>
</dbReference>
<comment type="caution">
    <text evidence="2">The sequence shown here is derived from an EMBL/GenBank/DDBJ whole genome shotgun (WGS) entry which is preliminary data.</text>
</comment>
<name>A0ABQ2Z8Q7_9ACTN</name>
<evidence type="ECO:0000313" key="3">
    <source>
        <dbReference type="Proteomes" id="UP000653308"/>
    </source>
</evidence>
<keyword evidence="1" id="KW-0732">Signal</keyword>
<sequence>MRAIWAASAALLGAGALTSCLPAADAAVEPDFGFGVVPSTVAPGERIALRVDRNACQGEATVSSAVFDAVTIPRWQSWATADVDWHTEPGAVYDVHFDCEESRGTVRLSVAGGRGAHHPDHPGHHVRHP</sequence>
<accession>A0ABQ2Z8Q7</accession>
<keyword evidence="3" id="KW-1185">Reference proteome</keyword>
<evidence type="ECO:0000313" key="2">
    <source>
        <dbReference type="EMBL" id="GGY07079.1"/>
    </source>
</evidence>
<reference evidence="3" key="1">
    <citation type="journal article" date="2019" name="Int. J. Syst. Evol. Microbiol.">
        <title>The Global Catalogue of Microorganisms (GCM) 10K type strain sequencing project: providing services to taxonomists for standard genome sequencing and annotation.</title>
        <authorList>
            <consortium name="The Broad Institute Genomics Platform"/>
            <consortium name="The Broad Institute Genome Sequencing Center for Infectious Disease"/>
            <person name="Wu L."/>
            <person name="Ma J."/>
        </authorList>
    </citation>
    <scope>NUCLEOTIDE SEQUENCE [LARGE SCALE GENOMIC DNA]</scope>
    <source>
        <strain evidence="3">JCM 4957</strain>
    </source>
</reference>
<gene>
    <name evidence="2" type="ORF">GCM10010384_09320</name>
</gene>
<dbReference type="PROSITE" id="PS51257">
    <property type="entry name" value="PROKAR_LIPOPROTEIN"/>
    <property type="match status" value="1"/>
</dbReference>